<evidence type="ECO:0000256" key="4">
    <source>
        <dbReference type="RuleBase" id="RU000363"/>
    </source>
</evidence>
<dbReference type="SUPFAM" id="SSF51735">
    <property type="entry name" value="NAD(P)-binding Rossmann-fold domains"/>
    <property type="match status" value="1"/>
</dbReference>
<comment type="similarity">
    <text evidence="1 4">Belongs to the short-chain dehydrogenases/reductases (SDR) family.</text>
</comment>
<dbReference type="InterPro" id="IPR036291">
    <property type="entry name" value="NAD(P)-bd_dom_sf"/>
</dbReference>
<feature type="domain" description="Ketoreductase" evidence="5">
    <location>
        <begin position="7"/>
        <end position="183"/>
    </location>
</feature>
<evidence type="ECO:0000313" key="6">
    <source>
        <dbReference type="EMBL" id="CAA9498504.1"/>
    </source>
</evidence>
<dbReference type="InterPro" id="IPR057326">
    <property type="entry name" value="KR_dom"/>
</dbReference>
<dbReference type="Gene3D" id="3.40.50.720">
    <property type="entry name" value="NAD(P)-binding Rossmann-like Domain"/>
    <property type="match status" value="1"/>
</dbReference>
<dbReference type="CDD" id="cd05233">
    <property type="entry name" value="SDR_c"/>
    <property type="match status" value="1"/>
</dbReference>
<organism evidence="6">
    <name type="scientific">uncultured Solirubrobacteraceae bacterium</name>
    <dbReference type="NCBI Taxonomy" id="1162706"/>
    <lineage>
        <taxon>Bacteria</taxon>
        <taxon>Bacillati</taxon>
        <taxon>Actinomycetota</taxon>
        <taxon>Thermoleophilia</taxon>
        <taxon>Solirubrobacterales</taxon>
        <taxon>Solirubrobacteraceae</taxon>
        <taxon>environmental samples</taxon>
    </lineage>
</organism>
<dbReference type="Pfam" id="PF00106">
    <property type="entry name" value="adh_short"/>
    <property type="match status" value="1"/>
</dbReference>
<evidence type="ECO:0000256" key="1">
    <source>
        <dbReference type="ARBA" id="ARBA00006484"/>
    </source>
</evidence>
<dbReference type="PRINTS" id="PR00081">
    <property type="entry name" value="GDHRDH"/>
</dbReference>
<sequence>MSELDGKVAFITGASRGVGAAVARRLSAAGAAVGLASRTEDDLGLERVVARSCDVRDREQVHAAVAATVEAFGRLDIVVANAGVASYGPFLELDPEQVELMIDVNLKGTLYTAQATLPHLIEAGGGDFISLASVAGLRGFLHETAYNASKFGQVGFTRSLDLEMREHGVRCTSIAPGGIATDFAMGTGRTPGMPELEGMMSAEHVAEVVHFAVTRPPEIRMLTVSFRPMGEASAG</sequence>
<protein>
    <recommendedName>
        <fullName evidence="5">Ketoreductase domain-containing protein</fullName>
    </recommendedName>
</protein>
<proteinExistence type="inferred from homology"/>
<reference evidence="6" key="1">
    <citation type="submission" date="2020-02" db="EMBL/GenBank/DDBJ databases">
        <authorList>
            <person name="Meier V. D."/>
        </authorList>
    </citation>
    <scope>NUCLEOTIDE SEQUENCE</scope>
    <source>
        <strain evidence="6">AVDCRST_MAG65</strain>
    </source>
</reference>
<evidence type="ECO:0000256" key="3">
    <source>
        <dbReference type="ARBA" id="ARBA00023002"/>
    </source>
</evidence>
<accession>A0A6J4SP34</accession>
<dbReference type="PANTHER" id="PTHR43391:SF14">
    <property type="entry name" value="DEHYDROGENASE_REDUCTASE SDR FAMILY PROTEIN 7-LIKE"/>
    <property type="match status" value="1"/>
</dbReference>
<evidence type="ECO:0000256" key="2">
    <source>
        <dbReference type="ARBA" id="ARBA00022857"/>
    </source>
</evidence>
<name>A0A6J4SP34_9ACTN</name>
<dbReference type="FunFam" id="3.40.50.720:FF:000084">
    <property type="entry name" value="Short-chain dehydrogenase reductase"/>
    <property type="match status" value="1"/>
</dbReference>
<dbReference type="EMBL" id="CADCVL010000400">
    <property type="protein sequence ID" value="CAA9498504.1"/>
    <property type="molecule type" value="Genomic_DNA"/>
</dbReference>
<dbReference type="GO" id="GO:0016491">
    <property type="term" value="F:oxidoreductase activity"/>
    <property type="evidence" value="ECO:0007669"/>
    <property type="project" value="UniProtKB-KW"/>
</dbReference>
<dbReference type="InterPro" id="IPR002347">
    <property type="entry name" value="SDR_fam"/>
</dbReference>
<dbReference type="AlphaFoldDB" id="A0A6J4SP34"/>
<dbReference type="PRINTS" id="PR00080">
    <property type="entry name" value="SDRFAMILY"/>
</dbReference>
<evidence type="ECO:0000259" key="5">
    <source>
        <dbReference type="SMART" id="SM00822"/>
    </source>
</evidence>
<gene>
    <name evidence="6" type="ORF">AVDCRST_MAG65-2439</name>
</gene>
<keyword evidence="3" id="KW-0560">Oxidoreductase</keyword>
<dbReference type="SMART" id="SM00822">
    <property type="entry name" value="PKS_KR"/>
    <property type="match status" value="1"/>
</dbReference>
<keyword evidence="2" id="KW-0521">NADP</keyword>
<dbReference type="PANTHER" id="PTHR43391">
    <property type="entry name" value="RETINOL DEHYDROGENASE-RELATED"/>
    <property type="match status" value="1"/>
</dbReference>